<dbReference type="EMBL" id="SRZC01000022">
    <property type="protein sequence ID" value="TGX80733.1"/>
    <property type="molecule type" value="Genomic_DNA"/>
</dbReference>
<name>A0AC61QNZ3_9BACT</name>
<evidence type="ECO:0000313" key="2">
    <source>
        <dbReference type="Proteomes" id="UP000308886"/>
    </source>
</evidence>
<keyword evidence="2" id="KW-1185">Reference proteome</keyword>
<organism evidence="1 2">
    <name type="scientific">Palleniella muris</name>
    <dbReference type="NCBI Taxonomy" id="3038145"/>
    <lineage>
        <taxon>Bacteria</taxon>
        <taxon>Pseudomonadati</taxon>
        <taxon>Bacteroidota</taxon>
        <taxon>Bacteroidia</taxon>
        <taxon>Bacteroidales</taxon>
        <taxon>Prevotellaceae</taxon>
        <taxon>Palleniella</taxon>
    </lineage>
</organism>
<dbReference type="Proteomes" id="UP000308886">
    <property type="component" value="Unassembled WGS sequence"/>
</dbReference>
<proteinExistence type="predicted"/>
<protein>
    <submittedName>
        <fullName evidence="1">Uncharacterized protein</fullName>
    </submittedName>
</protein>
<reference evidence="1" key="1">
    <citation type="submission" date="2019-04" db="EMBL/GenBank/DDBJ databases">
        <title>Microbes associate with the intestines of laboratory mice.</title>
        <authorList>
            <person name="Navarre W."/>
            <person name="Wong E."/>
            <person name="Huang K."/>
            <person name="Tropini C."/>
            <person name="Ng K."/>
            <person name="Yu B."/>
        </authorList>
    </citation>
    <scope>NUCLEOTIDE SEQUENCE</scope>
    <source>
        <strain evidence="1">NM73_A23</strain>
    </source>
</reference>
<gene>
    <name evidence="1" type="ORF">E5358_12000</name>
</gene>
<accession>A0AC61QNZ3</accession>
<sequence length="107" mass="12239">MQRIKNSPTYKENVEFSKVEYFLGSDLQPLADDAIARAQLHVELSDAISLLAEREQLVLRAFYGIGAPQMTLAEIGKTYGMSRERARQIRNKALRHLRSKTRFLATE</sequence>
<comment type="caution">
    <text evidence="1">The sequence shown here is derived from an EMBL/GenBank/DDBJ whole genome shotgun (WGS) entry which is preliminary data.</text>
</comment>
<evidence type="ECO:0000313" key="1">
    <source>
        <dbReference type="EMBL" id="TGX80733.1"/>
    </source>
</evidence>